<dbReference type="Pfam" id="PF12327">
    <property type="entry name" value="FtsZ_C"/>
    <property type="match status" value="1"/>
</dbReference>
<accession>A0A5P1R9R9</accession>
<dbReference type="OrthoDB" id="9813375at2"/>
<dbReference type="GO" id="GO:0051258">
    <property type="term" value="P:protein polymerization"/>
    <property type="evidence" value="ECO:0007669"/>
    <property type="project" value="UniProtKB-UniRule"/>
</dbReference>
<evidence type="ECO:0000259" key="13">
    <source>
        <dbReference type="SMART" id="SM00865"/>
    </source>
</evidence>
<feature type="binding site" evidence="8">
    <location>
        <position position="139"/>
    </location>
    <ligand>
        <name>GTP</name>
        <dbReference type="ChEBI" id="CHEBI:37565"/>
    </ligand>
</feature>
<feature type="binding site" evidence="8">
    <location>
        <begin position="108"/>
        <end position="110"/>
    </location>
    <ligand>
        <name>GTP</name>
        <dbReference type="ChEBI" id="CHEBI:37565"/>
    </ligand>
</feature>
<keyword evidence="4 8" id="KW-0547">Nucleotide-binding</keyword>
<feature type="domain" description="Tubulin/FtsZ GTPase" evidence="12">
    <location>
        <begin position="13"/>
        <end position="205"/>
    </location>
</feature>
<keyword evidence="3 8" id="KW-0132">Cell division</keyword>
<dbReference type="PROSITE" id="PS01135">
    <property type="entry name" value="FTSZ_2"/>
    <property type="match status" value="1"/>
</dbReference>
<dbReference type="PANTHER" id="PTHR30314:SF3">
    <property type="entry name" value="MITOCHONDRIAL DIVISION PROTEIN FSZA"/>
    <property type="match status" value="1"/>
</dbReference>
<dbReference type="PRINTS" id="PR00423">
    <property type="entry name" value="CELLDVISFTSZ"/>
</dbReference>
<dbReference type="SUPFAM" id="SSF52490">
    <property type="entry name" value="Tubulin nucleotide-binding domain-like"/>
    <property type="match status" value="1"/>
</dbReference>
<dbReference type="GO" id="GO:0005737">
    <property type="term" value="C:cytoplasm"/>
    <property type="evidence" value="ECO:0007669"/>
    <property type="project" value="UniProtKB-SubCell"/>
</dbReference>
<dbReference type="GO" id="GO:0032153">
    <property type="term" value="C:cell division site"/>
    <property type="evidence" value="ECO:0007669"/>
    <property type="project" value="UniProtKB-UniRule"/>
</dbReference>
<dbReference type="InterPro" id="IPR036525">
    <property type="entry name" value="Tubulin/FtsZ_GTPase_sf"/>
</dbReference>
<organism evidence="14 15">
    <name type="scientific">Neptunomonas concharum</name>
    <dbReference type="NCBI Taxonomy" id="1031538"/>
    <lineage>
        <taxon>Bacteria</taxon>
        <taxon>Pseudomonadati</taxon>
        <taxon>Pseudomonadota</taxon>
        <taxon>Gammaproteobacteria</taxon>
        <taxon>Oceanospirillales</taxon>
        <taxon>Oceanospirillaceae</taxon>
        <taxon>Neptunomonas</taxon>
    </lineage>
</organism>
<evidence type="ECO:0000256" key="2">
    <source>
        <dbReference type="ARBA" id="ARBA00022490"/>
    </source>
</evidence>
<name>A0A5P1R9R9_9GAMM</name>
<dbReference type="SMART" id="SM00864">
    <property type="entry name" value="Tubulin"/>
    <property type="match status" value="1"/>
</dbReference>
<dbReference type="InterPro" id="IPR020805">
    <property type="entry name" value="Cell_div_FtsZ_CS"/>
</dbReference>
<dbReference type="GO" id="GO:0003924">
    <property type="term" value="F:GTPase activity"/>
    <property type="evidence" value="ECO:0007669"/>
    <property type="project" value="UniProtKB-UniRule"/>
</dbReference>
<keyword evidence="15" id="KW-1185">Reference proteome</keyword>
<dbReference type="SMART" id="SM00865">
    <property type="entry name" value="Tubulin_C"/>
    <property type="match status" value="1"/>
</dbReference>
<keyword evidence="6 8" id="KW-0717">Septation</keyword>
<dbReference type="Gene3D" id="3.30.1330.20">
    <property type="entry name" value="Tubulin/FtsZ, C-terminal domain"/>
    <property type="match status" value="1"/>
</dbReference>
<dbReference type="PANTHER" id="PTHR30314">
    <property type="entry name" value="CELL DIVISION PROTEIN FTSZ-RELATED"/>
    <property type="match status" value="1"/>
</dbReference>
<feature type="binding site" evidence="8">
    <location>
        <position position="187"/>
    </location>
    <ligand>
        <name>GTP</name>
        <dbReference type="ChEBI" id="CHEBI:37565"/>
    </ligand>
</feature>
<keyword evidence="7 8" id="KW-0131">Cell cycle</keyword>
<dbReference type="InterPro" id="IPR024757">
    <property type="entry name" value="FtsZ_C"/>
</dbReference>
<feature type="binding site" evidence="8">
    <location>
        <begin position="21"/>
        <end position="25"/>
    </location>
    <ligand>
        <name>GTP</name>
        <dbReference type="ChEBI" id="CHEBI:37565"/>
    </ligand>
</feature>
<evidence type="ECO:0000313" key="15">
    <source>
        <dbReference type="Proteomes" id="UP000324760"/>
    </source>
</evidence>
<feature type="binding site" evidence="8">
    <location>
        <position position="143"/>
    </location>
    <ligand>
        <name>GTP</name>
        <dbReference type="ChEBI" id="CHEBI:37565"/>
    </ligand>
</feature>
<dbReference type="InterPro" id="IPR008280">
    <property type="entry name" value="Tub_FtsZ_C"/>
</dbReference>
<dbReference type="InterPro" id="IPR003008">
    <property type="entry name" value="Tubulin_FtsZ_GTPase"/>
</dbReference>
<evidence type="ECO:0000256" key="8">
    <source>
        <dbReference type="HAMAP-Rule" id="MF_00909"/>
    </source>
</evidence>
<feature type="domain" description="Tubulin/FtsZ 2-layer sandwich" evidence="13">
    <location>
        <begin position="207"/>
        <end position="325"/>
    </location>
</feature>
<evidence type="ECO:0000256" key="4">
    <source>
        <dbReference type="ARBA" id="ARBA00022741"/>
    </source>
</evidence>
<dbReference type="CDD" id="cd02201">
    <property type="entry name" value="FtsZ_type1"/>
    <property type="match status" value="1"/>
</dbReference>
<sequence>MFELLDSVPQNAVIKVIGVGGGGGNAVEHMVKADLEGVEFLCANTDAQALSNMSAKAVIQLGGATTKGLGAGADPEVGRLAAVEDRDRLAEMLDGADMVFITAGMGGGTGTGAAPVVASVAKEMGILTVAVVTKPFPFEGRKRMQIALEGIKELRESVDSLIIIPNEKLMQVLGRNCSLINAFSTANDVLLGAVQGIADLITRPGMINVDFADVRTVMSEMGMAMMGTGKARGEDRALVAAQAAINSPLLEDVDLKGASGILVNITAGLDMSLGEFTEVGNIVEEYASDDATIVVGTVIDHDMADDIKVTVVATGFDKRAEPVKVVAESHKRKDGNANFEQIELPTVLRRQKHEALTEPSRAPQSAAEKKQDVEMLDIPTYIRRQAD</sequence>
<dbReference type="EMBL" id="CP043869">
    <property type="protein sequence ID" value="QEQ96032.1"/>
    <property type="molecule type" value="Genomic_DNA"/>
</dbReference>
<dbReference type="SUPFAM" id="SSF55307">
    <property type="entry name" value="Tubulin C-terminal domain-like"/>
    <property type="match status" value="1"/>
</dbReference>
<evidence type="ECO:0000256" key="3">
    <source>
        <dbReference type="ARBA" id="ARBA00022618"/>
    </source>
</evidence>
<dbReference type="GO" id="GO:0000917">
    <property type="term" value="P:division septum assembly"/>
    <property type="evidence" value="ECO:0007669"/>
    <property type="project" value="UniProtKB-KW"/>
</dbReference>
<evidence type="ECO:0000313" key="14">
    <source>
        <dbReference type="EMBL" id="QEQ96032.1"/>
    </source>
</evidence>
<evidence type="ECO:0000256" key="11">
    <source>
        <dbReference type="SAM" id="MobiDB-lite"/>
    </source>
</evidence>
<dbReference type="Gene3D" id="3.40.50.1440">
    <property type="entry name" value="Tubulin/FtsZ, GTPase domain"/>
    <property type="match status" value="1"/>
</dbReference>
<dbReference type="Pfam" id="PF00091">
    <property type="entry name" value="Tubulin"/>
    <property type="match status" value="1"/>
</dbReference>
<comment type="similarity">
    <text evidence="1 8 10">Belongs to the FtsZ family.</text>
</comment>
<reference evidence="14 15" key="1">
    <citation type="journal article" date="2019" name="Biochem. Eng. J.">
        <title>Metabolic engineering of the marine bacteria Neptunomonas concharum for the production of acetoin and meso-2,3-butanediol from acetate.</title>
        <authorList>
            <person name="Li W."/>
            <person name="Pu N."/>
            <person name="Liu C.-X."/>
            <person name="Yuan Q.-P."/>
            <person name="Li Z.-J."/>
        </authorList>
    </citation>
    <scope>NUCLEOTIDE SEQUENCE [LARGE SCALE GENOMIC DNA]</scope>
    <source>
        <strain evidence="14 15">JCM17730</strain>
    </source>
</reference>
<comment type="subcellular location">
    <subcellularLocation>
        <location evidence="8">Cytoplasm</location>
    </subcellularLocation>
    <text evidence="8">Assembles at midcell at the inner surface of the cytoplasmic membrane.</text>
</comment>
<evidence type="ECO:0000256" key="6">
    <source>
        <dbReference type="ARBA" id="ARBA00023210"/>
    </source>
</evidence>
<dbReference type="GO" id="GO:0005525">
    <property type="term" value="F:GTP binding"/>
    <property type="evidence" value="ECO:0007669"/>
    <property type="project" value="UniProtKB-UniRule"/>
</dbReference>
<gene>
    <name evidence="8 14" type="primary">ftsZ</name>
    <name evidence="14" type="ORF">F0U83_04545</name>
</gene>
<evidence type="ECO:0000256" key="1">
    <source>
        <dbReference type="ARBA" id="ARBA00009690"/>
    </source>
</evidence>
<dbReference type="AlphaFoldDB" id="A0A5P1R9R9"/>
<evidence type="ECO:0000256" key="5">
    <source>
        <dbReference type="ARBA" id="ARBA00023134"/>
    </source>
</evidence>
<evidence type="ECO:0000256" key="7">
    <source>
        <dbReference type="ARBA" id="ARBA00023306"/>
    </source>
</evidence>
<dbReference type="HAMAP" id="MF_00909">
    <property type="entry name" value="FtsZ"/>
    <property type="match status" value="1"/>
</dbReference>
<dbReference type="RefSeq" id="WP_138988738.1">
    <property type="nucleotide sequence ID" value="NZ_CP043869.1"/>
</dbReference>
<dbReference type="GO" id="GO:0043093">
    <property type="term" value="P:FtsZ-dependent cytokinesis"/>
    <property type="evidence" value="ECO:0007669"/>
    <property type="project" value="UniProtKB-UniRule"/>
</dbReference>
<keyword evidence="5 8" id="KW-0342">GTP-binding</keyword>
<dbReference type="InterPro" id="IPR045061">
    <property type="entry name" value="FtsZ/CetZ"/>
</dbReference>
<dbReference type="InterPro" id="IPR018316">
    <property type="entry name" value="Tubulin/FtsZ_2-layer-sand-dom"/>
</dbReference>
<proteinExistence type="inferred from homology"/>
<dbReference type="FunFam" id="3.40.50.1440:FF:000023">
    <property type="entry name" value="Cell division protein FtsZ"/>
    <property type="match status" value="1"/>
</dbReference>
<dbReference type="InterPro" id="IPR037103">
    <property type="entry name" value="Tubulin/FtsZ-like_C"/>
</dbReference>
<dbReference type="InterPro" id="IPR000158">
    <property type="entry name" value="Cell_div_FtsZ"/>
</dbReference>
<evidence type="ECO:0000259" key="12">
    <source>
        <dbReference type="SMART" id="SM00864"/>
    </source>
</evidence>
<evidence type="ECO:0000256" key="10">
    <source>
        <dbReference type="RuleBase" id="RU000631"/>
    </source>
</evidence>
<dbReference type="KEGG" id="ncu:F0U83_04545"/>
<dbReference type="PROSITE" id="PS01134">
    <property type="entry name" value="FTSZ_1"/>
    <property type="match status" value="1"/>
</dbReference>
<comment type="subunit">
    <text evidence="8">Homodimer. Polymerizes to form a dynamic ring structure in a strictly GTP-dependent manner. Interacts directly with several other division proteins.</text>
</comment>
<evidence type="ECO:0000256" key="9">
    <source>
        <dbReference type="NCBIfam" id="TIGR00065"/>
    </source>
</evidence>
<feature type="region of interest" description="Disordered" evidence="11">
    <location>
        <begin position="351"/>
        <end position="374"/>
    </location>
</feature>
<keyword evidence="2 8" id="KW-0963">Cytoplasm</keyword>
<dbReference type="Proteomes" id="UP000324760">
    <property type="component" value="Chromosome"/>
</dbReference>
<protein>
    <recommendedName>
        <fullName evidence="8 9">Cell division protein FtsZ</fullName>
    </recommendedName>
</protein>
<comment type="function">
    <text evidence="8 10">Essential cell division protein that forms a contractile ring structure (Z ring) at the future cell division site. The regulation of the ring assembly controls the timing and the location of cell division. One of the functions of the FtsZ ring is to recruit other cell division proteins to the septum to produce a new cell wall between the dividing cells. Binds GTP and shows GTPase activity.</text>
</comment>
<dbReference type="NCBIfam" id="TIGR00065">
    <property type="entry name" value="ftsZ"/>
    <property type="match status" value="1"/>
</dbReference>